<sequence length="141" mass="15420">MLSPRPYQHLYKEALELSGGDEAGQDSGKATAKAASAYRDALDALLQELEPAGGASDDLKVTRITPRHVQRAVRGDVRLDSLTKATIAGDGVIPHIRNSLIKGQQRTAYRVILTDILPAPSLYCNWVRRKIMGLCGIFKYS</sequence>
<dbReference type="GO" id="GO:0046982">
    <property type="term" value="F:protein heterodimerization activity"/>
    <property type="evidence" value="ECO:0007669"/>
    <property type="project" value="InterPro"/>
</dbReference>
<dbReference type="GO" id="GO:0030527">
    <property type="term" value="F:structural constituent of chromatin"/>
    <property type="evidence" value="ECO:0007669"/>
    <property type="project" value="InterPro"/>
</dbReference>
<dbReference type="InterPro" id="IPR009072">
    <property type="entry name" value="Histone-fold"/>
</dbReference>
<dbReference type="Gene3D" id="1.10.20.10">
    <property type="entry name" value="Histone, subunit A"/>
    <property type="match status" value="1"/>
</dbReference>
<organism evidence="1">
    <name type="scientific">Balaenoptera musculus</name>
    <name type="common">Blue whale</name>
    <dbReference type="NCBI Taxonomy" id="9771"/>
    <lineage>
        <taxon>Eukaryota</taxon>
        <taxon>Metazoa</taxon>
        <taxon>Chordata</taxon>
        <taxon>Craniata</taxon>
        <taxon>Vertebrata</taxon>
        <taxon>Euteleostomi</taxon>
        <taxon>Mammalia</taxon>
        <taxon>Eutheria</taxon>
        <taxon>Laurasiatheria</taxon>
        <taxon>Artiodactyla</taxon>
        <taxon>Whippomorpha</taxon>
        <taxon>Cetacea</taxon>
        <taxon>Mysticeti</taxon>
        <taxon>Balaenopteridae</taxon>
        <taxon>Balaenoptera</taxon>
    </lineage>
</organism>
<dbReference type="PANTHER" id="PTHR23430">
    <property type="entry name" value="HISTONE H2A"/>
    <property type="match status" value="1"/>
</dbReference>
<evidence type="ECO:0000313" key="1">
    <source>
        <dbReference type="Ensembl" id="ENSBMSP00010006685.1"/>
    </source>
</evidence>
<dbReference type="AlphaFoldDB" id="A0A8C0CIF3"/>
<dbReference type="SUPFAM" id="SSF47113">
    <property type="entry name" value="Histone-fold"/>
    <property type="match status" value="1"/>
</dbReference>
<evidence type="ECO:0008006" key="2">
    <source>
        <dbReference type="Google" id="ProtNLM"/>
    </source>
</evidence>
<name>A0A8C0CIF3_BALMU</name>
<accession>A0A8C0CIF3</accession>
<dbReference type="GO" id="GO:0000786">
    <property type="term" value="C:nucleosome"/>
    <property type="evidence" value="ECO:0007669"/>
    <property type="project" value="InterPro"/>
</dbReference>
<dbReference type="InterPro" id="IPR002119">
    <property type="entry name" value="Histone_H2A"/>
</dbReference>
<dbReference type="SMART" id="SM00414">
    <property type="entry name" value="H2A"/>
    <property type="match status" value="1"/>
</dbReference>
<dbReference type="GO" id="GO:0003677">
    <property type="term" value="F:DNA binding"/>
    <property type="evidence" value="ECO:0007669"/>
    <property type="project" value="InterPro"/>
</dbReference>
<reference evidence="1" key="1">
    <citation type="submission" date="2023-09" db="UniProtKB">
        <authorList>
            <consortium name="Ensembl"/>
        </authorList>
    </citation>
    <scope>IDENTIFICATION</scope>
</reference>
<dbReference type="Ensembl" id="ENSBMST00010007473.1">
    <property type="protein sequence ID" value="ENSBMSP00010006685.1"/>
    <property type="gene ID" value="ENSBMSG00010004991.1"/>
</dbReference>
<proteinExistence type="predicted"/>
<dbReference type="GeneTree" id="ENSGT00900000140979"/>
<protein>
    <recommendedName>
        <fullName evidence="2">Histone H2A</fullName>
    </recommendedName>
</protein>